<dbReference type="SUPFAM" id="SSF117281">
    <property type="entry name" value="Kelch motif"/>
    <property type="match status" value="1"/>
</dbReference>
<evidence type="ECO:0000313" key="3">
    <source>
        <dbReference type="Proteomes" id="UP001498398"/>
    </source>
</evidence>
<accession>A0ABR1INQ4</accession>
<comment type="caution">
    <text evidence="2">The sequence shown here is derived from an EMBL/GenBank/DDBJ whole genome shotgun (WGS) entry which is preliminary data.</text>
</comment>
<protein>
    <submittedName>
        <fullName evidence="2">Uncharacterized protein</fullName>
    </submittedName>
</protein>
<proteinExistence type="predicted"/>
<dbReference type="InterPro" id="IPR015915">
    <property type="entry name" value="Kelch-typ_b-propeller"/>
</dbReference>
<evidence type="ECO:0000313" key="2">
    <source>
        <dbReference type="EMBL" id="KAK7435403.1"/>
    </source>
</evidence>
<name>A0ABR1INQ4_9AGAR</name>
<organism evidence="2 3">
    <name type="scientific">Marasmiellus scandens</name>
    <dbReference type="NCBI Taxonomy" id="2682957"/>
    <lineage>
        <taxon>Eukaryota</taxon>
        <taxon>Fungi</taxon>
        <taxon>Dikarya</taxon>
        <taxon>Basidiomycota</taxon>
        <taxon>Agaricomycotina</taxon>
        <taxon>Agaricomycetes</taxon>
        <taxon>Agaricomycetidae</taxon>
        <taxon>Agaricales</taxon>
        <taxon>Marasmiineae</taxon>
        <taxon>Omphalotaceae</taxon>
        <taxon>Marasmiellus</taxon>
    </lineage>
</organism>
<dbReference type="Proteomes" id="UP001498398">
    <property type="component" value="Unassembled WGS sequence"/>
</dbReference>
<keyword evidence="3" id="KW-1185">Reference proteome</keyword>
<sequence>MSRKRSRSEDIGGVSEEEYLPIRSQPKPTHRSRKETGSTPLSRLPRSCRAAHQKSGQVHIPHENVDSEPERLKVDLEVFALKTPTDVTGVFWTPCFPPGSDRAIAVDHEEQKIYLLTADDDEESSTIHCLDMRKKMWENTLHDIKSEPRFGFQPRSLPACGWSSLVFLKDRNGDKYLFIVGGYFGRRNEEQKYSSLNQSMTILAVNIAKKTWNILHTLGSAPRRIEHTAVLLSDKLYVFGGRKKLGNNPDTNLRHPGEDFLESYSVLEFDEGFSIWVWNKQEESYKDRAQGLGYNVQATVLESSNSSVPKIFLSPGFPENDEWIMLLPPNFYIFNPATETFASWKDEHISEEAPQDVQHYSVVPNASVRYNKGSSDTVIFAECLKGGLELYYYQPTLNDSFCRLGVVKSSAVEEDLIEKSEESRNLGRLVTVADAMYILSTDGEHNMDIVARVRLQG</sequence>
<evidence type="ECO:0000256" key="1">
    <source>
        <dbReference type="SAM" id="MobiDB-lite"/>
    </source>
</evidence>
<dbReference type="Gene3D" id="2.120.10.80">
    <property type="entry name" value="Kelch-type beta propeller"/>
    <property type="match status" value="1"/>
</dbReference>
<reference evidence="2 3" key="1">
    <citation type="submission" date="2024-01" db="EMBL/GenBank/DDBJ databases">
        <title>A draft genome for the cacao thread blight pathogen Marasmiellus scandens.</title>
        <authorList>
            <person name="Baruah I.K."/>
            <person name="Leung J."/>
            <person name="Bukari Y."/>
            <person name="Amoako-Attah I."/>
            <person name="Meinhardt L.W."/>
            <person name="Bailey B.A."/>
            <person name="Cohen S.P."/>
        </authorList>
    </citation>
    <scope>NUCLEOTIDE SEQUENCE [LARGE SCALE GENOMIC DNA]</scope>
    <source>
        <strain evidence="2 3">GH-19</strain>
    </source>
</reference>
<feature type="region of interest" description="Disordered" evidence="1">
    <location>
        <begin position="1"/>
        <end position="67"/>
    </location>
</feature>
<gene>
    <name evidence="2" type="ORF">VKT23_019665</name>
</gene>
<dbReference type="EMBL" id="JBANRG010000107">
    <property type="protein sequence ID" value="KAK7435403.1"/>
    <property type="molecule type" value="Genomic_DNA"/>
</dbReference>